<dbReference type="InterPro" id="IPR002656">
    <property type="entry name" value="Acyl_transf_3_dom"/>
</dbReference>
<feature type="transmembrane region" description="Helical" evidence="1">
    <location>
        <begin position="168"/>
        <end position="190"/>
    </location>
</feature>
<keyword evidence="3" id="KW-0012">Acyltransferase</keyword>
<comment type="caution">
    <text evidence="3">The sequence shown here is derived from an EMBL/GenBank/DDBJ whole genome shotgun (WGS) entry which is preliminary data.</text>
</comment>
<feature type="transmembrane region" description="Helical" evidence="1">
    <location>
        <begin position="342"/>
        <end position="366"/>
    </location>
</feature>
<feature type="domain" description="Acyltransferase 3" evidence="2">
    <location>
        <begin position="5"/>
        <end position="354"/>
    </location>
</feature>
<feature type="transmembrane region" description="Helical" evidence="1">
    <location>
        <begin position="279"/>
        <end position="296"/>
    </location>
</feature>
<gene>
    <name evidence="3" type="ORF">O7A60_15525</name>
</gene>
<dbReference type="Proteomes" id="UP001387293">
    <property type="component" value="Unassembled WGS sequence"/>
</dbReference>
<name>A0ABU8KZ40_9HYPH</name>
<evidence type="ECO:0000313" key="3">
    <source>
        <dbReference type="EMBL" id="MEI9410178.1"/>
    </source>
</evidence>
<keyword evidence="1" id="KW-0812">Transmembrane</keyword>
<feature type="transmembrane region" description="Helical" evidence="1">
    <location>
        <begin position="197"/>
        <end position="221"/>
    </location>
</feature>
<feature type="transmembrane region" description="Helical" evidence="1">
    <location>
        <begin position="47"/>
        <end position="70"/>
    </location>
</feature>
<dbReference type="EMBL" id="JAPYKS010000010">
    <property type="protein sequence ID" value="MEI9410178.1"/>
    <property type="molecule type" value="Genomic_DNA"/>
</dbReference>
<keyword evidence="3" id="KW-0808">Transferase</keyword>
<dbReference type="GO" id="GO:0016746">
    <property type="term" value="F:acyltransferase activity"/>
    <property type="evidence" value="ECO:0007669"/>
    <property type="project" value="UniProtKB-KW"/>
</dbReference>
<keyword evidence="4" id="KW-1185">Reference proteome</keyword>
<dbReference type="RefSeq" id="WP_337107052.1">
    <property type="nucleotide sequence ID" value="NZ_JAPYKS010000010.1"/>
</dbReference>
<organism evidence="3 4">
    <name type="scientific">Mesorhizobium salmacidum</name>
    <dbReference type="NCBI Taxonomy" id="3015171"/>
    <lineage>
        <taxon>Bacteria</taxon>
        <taxon>Pseudomonadati</taxon>
        <taxon>Pseudomonadota</taxon>
        <taxon>Alphaproteobacteria</taxon>
        <taxon>Hyphomicrobiales</taxon>
        <taxon>Phyllobacteriaceae</taxon>
        <taxon>Mesorhizobium</taxon>
    </lineage>
</organism>
<evidence type="ECO:0000313" key="4">
    <source>
        <dbReference type="Proteomes" id="UP001387293"/>
    </source>
</evidence>
<evidence type="ECO:0000259" key="2">
    <source>
        <dbReference type="Pfam" id="PF01757"/>
    </source>
</evidence>
<keyword evidence="1" id="KW-0472">Membrane</keyword>
<feature type="transmembrane region" description="Helical" evidence="1">
    <location>
        <begin position="316"/>
        <end position="335"/>
    </location>
</feature>
<keyword evidence="1" id="KW-1133">Transmembrane helix</keyword>
<reference evidence="3 4" key="1">
    <citation type="submission" date="2022-12" db="EMBL/GenBank/DDBJ databases">
        <authorList>
            <person name="Muema E."/>
        </authorList>
    </citation>
    <scope>NUCLEOTIDE SEQUENCE [LARGE SCALE GENOMIC DNA]</scope>
    <source>
        <strain evidence="4">1326</strain>
    </source>
</reference>
<protein>
    <submittedName>
        <fullName evidence="3">Acyltransferase</fullName>
    </submittedName>
</protein>
<dbReference type="PANTHER" id="PTHR23028">
    <property type="entry name" value="ACETYLTRANSFERASE"/>
    <property type="match status" value="1"/>
</dbReference>
<evidence type="ECO:0000256" key="1">
    <source>
        <dbReference type="SAM" id="Phobius"/>
    </source>
</evidence>
<feature type="transmembrane region" description="Helical" evidence="1">
    <location>
        <begin position="12"/>
        <end position="35"/>
    </location>
</feature>
<sequence length="399" mass="43487">MRKDDSLEFLRGIASIVVMFWHTLLGFAPSASGIFANGPANSLQTSFVFVALNGQSAVYLFFVLSSFVLLKRYFASRKIGDLLLAAAKRLPRLAGPVLVTVLLSCLIFRQELYFFRDTGVQTGSPWLANFAYAAKQLTPETANFSDAFAQGAWRTFIFGDSYYDTSLWTMWFEFWGSLMVFALAPAIFFVHDRIPSLSWCVLAIGVFLAWSVNFVLVAFPVGLSLHLLLASKFRPNAWTRLALVAVSLALLGYAGNAVGIYRPFAVLEGGGLPENARRAYTAILGSVMLIYAVVASQSPPSWLTGKAARFFGDLSFPLYLVHVPVICSLGSWVFLTSGSAAFGAAAAMLGSVLTALPLMAFNNWWIAALRVLFDRFRRIDTVAAAETAHISSQSAPATG</sequence>
<feature type="transmembrane region" description="Helical" evidence="1">
    <location>
        <begin position="241"/>
        <end position="267"/>
    </location>
</feature>
<dbReference type="PANTHER" id="PTHR23028:SF134">
    <property type="entry name" value="PUTATIVE (AFU_ORTHOLOGUE AFUA_4G08520)-RELATED"/>
    <property type="match status" value="1"/>
</dbReference>
<dbReference type="InterPro" id="IPR050879">
    <property type="entry name" value="Acyltransferase_3"/>
</dbReference>
<accession>A0ABU8KZ40</accession>
<feature type="transmembrane region" description="Helical" evidence="1">
    <location>
        <begin position="90"/>
        <end position="109"/>
    </location>
</feature>
<dbReference type="Pfam" id="PF01757">
    <property type="entry name" value="Acyl_transf_3"/>
    <property type="match status" value="1"/>
</dbReference>
<proteinExistence type="predicted"/>